<sequence length="131" mass="14171">MDPTRRHRAKDPLALPPPEATTRYLVSPGPYLLPPLAGDQPASLFATSGEWCSAGAPPPWAWPLPSSRCMSATAPQLHIDPARCSNSPRTAMRSGVGAPLLCLHCLGSARHLQNTHPDLPVYREEDKDECV</sequence>
<dbReference type="AlphaFoldDB" id="M8CQN0"/>
<reference evidence="1" key="1">
    <citation type="submission" date="2015-06" db="UniProtKB">
        <authorList>
            <consortium name="EnsemblPlants"/>
        </authorList>
    </citation>
    <scope>IDENTIFICATION</scope>
</reference>
<accession>M8CQN0</accession>
<proteinExistence type="predicted"/>
<protein>
    <submittedName>
        <fullName evidence="1">Uncharacterized protein</fullName>
    </submittedName>
</protein>
<dbReference type="EnsemblPlants" id="EMT29837">
    <property type="protein sequence ID" value="EMT29837"/>
    <property type="gene ID" value="F775_05481"/>
</dbReference>
<name>M8CQN0_AEGTA</name>
<evidence type="ECO:0000313" key="1">
    <source>
        <dbReference type="EnsemblPlants" id="EMT29837"/>
    </source>
</evidence>
<organism evidence="1">
    <name type="scientific">Aegilops tauschii</name>
    <name type="common">Tausch's goatgrass</name>
    <name type="synonym">Aegilops squarrosa</name>
    <dbReference type="NCBI Taxonomy" id="37682"/>
    <lineage>
        <taxon>Eukaryota</taxon>
        <taxon>Viridiplantae</taxon>
        <taxon>Streptophyta</taxon>
        <taxon>Embryophyta</taxon>
        <taxon>Tracheophyta</taxon>
        <taxon>Spermatophyta</taxon>
        <taxon>Magnoliopsida</taxon>
        <taxon>Liliopsida</taxon>
        <taxon>Poales</taxon>
        <taxon>Poaceae</taxon>
        <taxon>BOP clade</taxon>
        <taxon>Pooideae</taxon>
        <taxon>Triticodae</taxon>
        <taxon>Triticeae</taxon>
        <taxon>Triticinae</taxon>
        <taxon>Aegilops</taxon>
    </lineage>
</organism>